<dbReference type="InterPro" id="IPR018062">
    <property type="entry name" value="HTH_AraC-typ_CS"/>
</dbReference>
<feature type="domain" description="Response regulatory" evidence="6">
    <location>
        <begin position="5"/>
        <end position="122"/>
    </location>
</feature>
<evidence type="ECO:0000256" key="2">
    <source>
        <dbReference type="ARBA" id="ARBA00023125"/>
    </source>
</evidence>
<dbReference type="PROSITE" id="PS01124">
    <property type="entry name" value="HTH_ARAC_FAMILY_2"/>
    <property type="match status" value="1"/>
</dbReference>
<name>A0A6G1XA93_9BACI</name>
<dbReference type="GO" id="GO:0003700">
    <property type="term" value="F:DNA-binding transcription factor activity"/>
    <property type="evidence" value="ECO:0007669"/>
    <property type="project" value="InterPro"/>
</dbReference>
<dbReference type="SUPFAM" id="SSF52172">
    <property type="entry name" value="CheY-like"/>
    <property type="match status" value="1"/>
</dbReference>
<dbReference type="Proteomes" id="UP000480185">
    <property type="component" value="Unassembled WGS sequence"/>
</dbReference>
<dbReference type="InterPro" id="IPR001789">
    <property type="entry name" value="Sig_transdc_resp-reg_receiver"/>
</dbReference>
<evidence type="ECO:0000256" key="4">
    <source>
        <dbReference type="PROSITE-ProRule" id="PRU00169"/>
    </source>
</evidence>
<organism evidence="7 8">
    <name type="scientific">Salinibacillus xinjiangensis</name>
    <dbReference type="NCBI Taxonomy" id="1229268"/>
    <lineage>
        <taxon>Bacteria</taxon>
        <taxon>Bacillati</taxon>
        <taxon>Bacillota</taxon>
        <taxon>Bacilli</taxon>
        <taxon>Bacillales</taxon>
        <taxon>Bacillaceae</taxon>
        <taxon>Salinibacillus</taxon>
    </lineage>
</organism>
<evidence type="ECO:0000259" key="6">
    <source>
        <dbReference type="PROSITE" id="PS50110"/>
    </source>
</evidence>
<keyword evidence="1" id="KW-0805">Transcription regulation</keyword>
<evidence type="ECO:0000256" key="1">
    <source>
        <dbReference type="ARBA" id="ARBA00023015"/>
    </source>
</evidence>
<dbReference type="PANTHER" id="PTHR43280:SF28">
    <property type="entry name" value="HTH-TYPE TRANSCRIPTIONAL ACTIVATOR RHAS"/>
    <property type="match status" value="1"/>
</dbReference>
<dbReference type="GO" id="GO:0000160">
    <property type="term" value="P:phosphorelay signal transduction system"/>
    <property type="evidence" value="ECO:0007669"/>
    <property type="project" value="InterPro"/>
</dbReference>
<comment type="caution">
    <text evidence="7">The sequence shown here is derived from an EMBL/GenBank/DDBJ whole genome shotgun (WGS) entry which is preliminary data.</text>
</comment>
<dbReference type="PROSITE" id="PS00041">
    <property type="entry name" value="HTH_ARAC_FAMILY_1"/>
    <property type="match status" value="1"/>
</dbReference>
<feature type="modified residue" description="4-aspartylphosphate" evidence="4">
    <location>
        <position position="57"/>
    </location>
</feature>
<dbReference type="CDD" id="cd17536">
    <property type="entry name" value="REC_YesN-like"/>
    <property type="match status" value="1"/>
</dbReference>
<dbReference type="OrthoDB" id="159632at2"/>
<dbReference type="SUPFAM" id="SSF46689">
    <property type="entry name" value="Homeodomain-like"/>
    <property type="match status" value="2"/>
</dbReference>
<dbReference type="SMART" id="SM00448">
    <property type="entry name" value="REC"/>
    <property type="match status" value="1"/>
</dbReference>
<evidence type="ECO:0000313" key="7">
    <source>
        <dbReference type="EMBL" id="MRG87862.1"/>
    </source>
</evidence>
<keyword evidence="3" id="KW-0804">Transcription</keyword>
<dbReference type="AlphaFoldDB" id="A0A6G1XA93"/>
<dbReference type="InterPro" id="IPR018060">
    <property type="entry name" value="HTH_AraC"/>
</dbReference>
<evidence type="ECO:0000256" key="3">
    <source>
        <dbReference type="ARBA" id="ARBA00023163"/>
    </source>
</evidence>
<sequence length="258" mass="30198">MSPVKALIVDDEAHVREAIEYLIDWDKFNITERLFAGSVVEAEELIAEHYPEILFCDIKMPEQNGIHLIETLKKEKVNIQVVVISGYDDFEYMRAVIQANAVDYILKPIKKEEIEKALKQAIKNWQETESFSQFQKIVEIDEKEQTKESSSILEIKNYLDGHFHERITLDILAKKFYLSPQYISNRFKAQYGISIVEYVTKLKIEKAKQLLMKTSKSILDIAYELGFSNENYFSKVFKKYVQLSPKNYREKYVGKKNG</sequence>
<dbReference type="SMART" id="SM00342">
    <property type="entry name" value="HTH_ARAC"/>
    <property type="match status" value="1"/>
</dbReference>
<proteinExistence type="predicted"/>
<reference evidence="7 8" key="1">
    <citation type="submission" date="2019-11" db="EMBL/GenBank/DDBJ databases">
        <authorList>
            <person name="Li J."/>
        </authorList>
    </citation>
    <scope>NUCLEOTIDE SEQUENCE [LARGE SCALE GENOMIC DNA]</scope>
    <source>
        <strain evidence="7 8">J4</strain>
    </source>
</reference>
<dbReference type="InterPro" id="IPR020449">
    <property type="entry name" value="Tscrpt_reg_AraC-type_HTH"/>
</dbReference>
<dbReference type="InterPro" id="IPR009057">
    <property type="entry name" value="Homeodomain-like_sf"/>
</dbReference>
<evidence type="ECO:0000259" key="5">
    <source>
        <dbReference type="PROSITE" id="PS01124"/>
    </source>
</evidence>
<keyword evidence="4" id="KW-0597">Phosphoprotein</keyword>
<dbReference type="PANTHER" id="PTHR43280">
    <property type="entry name" value="ARAC-FAMILY TRANSCRIPTIONAL REGULATOR"/>
    <property type="match status" value="1"/>
</dbReference>
<dbReference type="EMBL" id="WJNH01000013">
    <property type="protein sequence ID" value="MRG87862.1"/>
    <property type="molecule type" value="Genomic_DNA"/>
</dbReference>
<dbReference type="PROSITE" id="PS50110">
    <property type="entry name" value="RESPONSE_REGULATORY"/>
    <property type="match status" value="1"/>
</dbReference>
<gene>
    <name evidence="7" type="ORF">GH754_16480</name>
</gene>
<dbReference type="PRINTS" id="PR00032">
    <property type="entry name" value="HTHARAC"/>
</dbReference>
<dbReference type="Pfam" id="PF00072">
    <property type="entry name" value="Response_reg"/>
    <property type="match status" value="1"/>
</dbReference>
<dbReference type="GO" id="GO:0043565">
    <property type="term" value="F:sequence-specific DNA binding"/>
    <property type="evidence" value="ECO:0007669"/>
    <property type="project" value="InterPro"/>
</dbReference>
<dbReference type="Pfam" id="PF12833">
    <property type="entry name" value="HTH_18"/>
    <property type="match status" value="1"/>
</dbReference>
<protein>
    <submittedName>
        <fullName evidence="7">Response regulator</fullName>
    </submittedName>
</protein>
<dbReference type="InterPro" id="IPR011006">
    <property type="entry name" value="CheY-like_superfamily"/>
</dbReference>
<keyword evidence="2" id="KW-0238">DNA-binding</keyword>
<accession>A0A6G1XA93</accession>
<feature type="domain" description="HTH araC/xylS-type" evidence="5">
    <location>
        <begin position="153"/>
        <end position="251"/>
    </location>
</feature>
<evidence type="ECO:0000313" key="8">
    <source>
        <dbReference type="Proteomes" id="UP000480185"/>
    </source>
</evidence>
<dbReference type="Gene3D" id="3.40.50.2300">
    <property type="match status" value="1"/>
</dbReference>
<keyword evidence="8" id="KW-1185">Reference proteome</keyword>
<dbReference type="Gene3D" id="1.10.10.60">
    <property type="entry name" value="Homeodomain-like"/>
    <property type="match status" value="2"/>
</dbReference>